<gene>
    <name evidence="3" type="ORF">AGLY_012310</name>
</gene>
<protein>
    <recommendedName>
        <fullName evidence="2">C2H2-type domain-containing protein</fullName>
    </recommendedName>
</protein>
<evidence type="ECO:0000313" key="3">
    <source>
        <dbReference type="EMBL" id="KAE9528735.1"/>
    </source>
</evidence>
<feature type="chain" id="PRO_5026023625" description="C2H2-type domain-containing protein" evidence="1">
    <location>
        <begin position="23"/>
        <end position="409"/>
    </location>
</feature>
<sequence length="409" mass="48745">CRVCMYLSEFFVLFFLVNLLGGIERNYDVQEHRYKFIIMKCCFCGKGFLFEQTLLFHISNYHVKKISNIPRERPKVLSRYTNVQNILNYIKDEELEKTIVTSDTNEINKIATDYIHFKFAKKLEKKIAVLKKQSKDILKSQTALHYSKFLITKKLPIQKHSEIISIDTINFFNNIQHTSWEPSEKFEEYLMYIKSIRNLDFLLSSMIQYETTPMLNRKVKLRNIEQTYHYAYHFSVPKSVILERWWTKPFIDMGYSQPQLPTTIGNIKIILDDESLVEFFVQTSDIDFNKNLILACLYVYYKYSSMNNKDTMSNVYNHITVVMCIIRHRFINKSGTKKVLLQLVKENYITKTIKHEYQAKLSIIEEEITKHKNISIINEILNIKEEVYMRTAVFYNVIIFVCFNQDCNF</sequence>
<dbReference type="AlphaFoldDB" id="A0A6G0TAC3"/>
<keyword evidence="1" id="KW-0732">Signal</keyword>
<proteinExistence type="predicted"/>
<dbReference type="InterPro" id="IPR013087">
    <property type="entry name" value="Znf_C2H2_type"/>
</dbReference>
<evidence type="ECO:0000259" key="2">
    <source>
        <dbReference type="PROSITE" id="PS00028"/>
    </source>
</evidence>
<accession>A0A6G0TAC3</accession>
<feature type="domain" description="C2H2-type" evidence="2">
    <location>
        <begin position="41"/>
        <end position="62"/>
    </location>
</feature>
<keyword evidence="4" id="KW-1185">Reference proteome</keyword>
<organism evidence="3 4">
    <name type="scientific">Aphis glycines</name>
    <name type="common">Soybean aphid</name>
    <dbReference type="NCBI Taxonomy" id="307491"/>
    <lineage>
        <taxon>Eukaryota</taxon>
        <taxon>Metazoa</taxon>
        <taxon>Ecdysozoa</taxon>
        <taxon>Arthropoda</taxon>
        <taxon>Hexapoda</taxon>
        <taxon>Insecta</taxon>
        <taxon>Pterygota</taxon>
        <taxon>Neoptera</taxon>
        <taxon>Paraneoptera</taxon>
        <taxon>Hemiptera</taxon>
        <taxon>Sternorrhyncha</taxon>
        <taxon>Aphidomorpha</taxon>
        <taxon>Aphidoidea</taxon>
        <taxon>Aphididae</taxon>
        <taxon>Aphidini</taxon>
        <taxon>Aphis</taxon>
        <taxon>Aphis</taxon>
    </lineage>
</organism>
<dbReference type="EMBL" id="VYZN01000048">
    <property type="protein sequence ID" value="KAE9528735.1"/>
    <property type="molecule type" value="Genomic_DNA"/>
</dbReference>
<feature type="non-terminal residue" evidence="3">
    <location>
        <position position="1"/>
    </location>
</feature>
<dbReference type="OrthoDB" id="6628280at2759"/>
<evidence type="ECO:0000313" key="4">
    <source>
        <dbReference type="Proteomes" id="UP000475862"/>
    </source>
</evidence>
<reference evidence="3 4" key="1">
    <citation type="submission" date="2019-08" db="EMBL/GenBank/DDBJ databases">
        <title>The genome of the soybean aphid Biotype 1, its phylome, world population structure and adaptation to the North American continent.</title>
        <authorList>
            <person name="Giordano R."/>
            <person name="Donthu R.K."/>
            <person name="Hernandez A.G."/>
            <person name="Wright C.L."/>
            <person name="Zimin A.V."/>
        </authorList>
    </citation>
    <scope>NUCLEOTIDE SEQUENCE [LARGE SCALE GENOMIC DNA]</scope>
    <source>
        <tissue evidence="3">Whole aphids</tissue>
    </source>
</reference>
<feature type="signal peptide" evidence="1">
    <location>
        <begin position="1"/>
        <end position="22"/>
    </location>
</feature>
<name>A0A6G0TAC3_APHGL</name>
<evidence type="ECO:0000256" key="1">
    <source>
        <dbReference type="SAM" id="SignalP"/>
    </source>
</evidence>
<dbReference type="Proteomes" id="UP000475862">
    <property type="component" value="Unassembled WGS sequence"/>
</dbReference>
<comment type="caution">
    <text evidence="3">The sequence shown here is derived from an EMBL/GenBank/DDBJ whole genome shotgun (WGS) entry which is preliminary data.</text>
</comment>
<dbReference type="PROSITE" id="PS00028">
    <property type="entry name" value="ZINC_FINGER_C2H2_1"/>
    <property type="match status" value="1"/>
</dbReference>